<protein>
    <submittedName>
        <fullName evidence="3">Putative LOC100118685 [Nasonia vitripennis]</fullName>
    </submittedName>
</protein>
<dbReference type="SUPFAM" id="SSF48350">
    <property type="entry name" value="GTPase activation domain, GAP"/>
    <property type="match status" value="1"/>
</dbReference>
<dbReference type="Gene3D" id="1.10.555.10">
    <property type="entry name" value="Rho GTPase activation protein"/>
    <property type="match status" value="1"/>
</dbReference>
<dbReference type="GeneID" id="121114290"/>
<feature type="compositionally biased region" description="Low complexity" evidence="1">
    <location>
        <begin position="541"/>
        <end position="557"/>
    </location>
</feature>
<name>A0A0K2UUQ6_LEPSM</name>
<feature type="compositionally biased region" description="Polar residues" evidence="1">
    <location>
        <begin position="478"/>
        <end position="494"/>
    </location>
</feature>
<feature type="compositionally biased region" description="Low complexity" evidence="1">
    <location>
        <begin position="461"/>
        <end position="477"/>
    </location>
</feature>
<feature type="region of interest" description="Disordered" evidence="1">
    <location>
        <begin position="455"/>
        <end position="594"/>
    </location>
</feature>
<dbReference type="PROSITE" id="PS50238">
    <property type="entry name" value="RHOGAP"/>
    <property type="match status" value="1"/>
</dbReference>
<dbReference type="GO" id="GO:0005096">
    <property type="term" value="F:GTPase activator activity"/>
    <property type="evidence" value="ECO:0007669"/>
    <property type="project" value="TreeGrafter"/>
</dbReference>
<dbReference type="GO" id="GO:0007165">
    <property type="term" value="P:signal transduction"/>
    <property type="evidence" value="ECO:0007669"/>
    <property type="project" value="InterPro"/>
</dbReference>
<dbReference type="SMART" id="SM00324">
    <property type="entry name" value="RhoGAP"/>
    <property type="match status" value="1"/>
</dbReference>
<dbReference type="FunFam" id="1.10.555.10:FF:000032">
    <property type="entry name" value="Uncharacterized protein, isoform E"/>
    <property type="match status" value="1"/>
</dbReference>
<feature type="domain" description="Rho-GAP" evidence="2">
    <location>
        <begin position="34"/>
        <end position="224"/>
    </location>
</feature>
<proteinExistence type="predicted"/>
<sequence length="594" mass="64840">MSSWGEKMTSVVTACGTTHGIPYARRLEKVKFGVPLDQVCKKDIPGPLLVMLLKLNKEGPFKRDVFRAPGHQGNMRKLVHFLQQGRLVNIHTFSVNTIASVLKKFLRKIPGGIFGPENEKELFTIIRMENTEAKLERVHQLLLDLPIYSQHLLVLLFGTFRVIHSNSVKAQTGMSAEALGVSVAPSFFHTCVAAGKTAKMEDVERFKLATKVTTFFIEHFGIRNLFGRDNYEYYAKLTGRILKVEDEWIFFTYPPVILGGSRDDMDPSLNRIPSDDEGCGGGTRSLEKTGSLEIIPENCPLDPQGRLSISLDDHQQNVSSPSSCGSPLEPLHNLNTIASPISGRNTIPGRSEFKSYTCLPQVHERQTERMKHRSEWFLSDPSGLVTVKCRPGPLALPLQTVSATTGWRICNERPSSLPGQVKVGKMFSYQFNNTPSSVQSAPWTIKGTSLQQLSGEIGGVPASSSPPSSAPPTTTSSIQNPQVTNVSTGSSSCNLRRRLSDKERRLVRRSSSKRKDKENGGGPSLKRAGSADSGSGGGVGSTSNTTNNSSSTRNNHGSLRRTGSQETSGALTTTPPPSSHTNSNESLARTLPRI</sequence>
<evidence type="ECO:0000313" key="3">
    <source>
        <dbReference type="EMBL" id="CDW41652.1"/>
    </source>
</evidence>
<dbReference type="OrthoDB" id="9994905at2759"/>
<dbReference type="RefSeq" id="XP_071743044.1">
    <property type="nucleotide sequence ID" value="XM_071886943.1"/>
</dbReference>
<dbReference type="PANTHER" id="PTHR23179:SF27">
    <property type="entry name" value="RHO GTPASE ACTIVATING PROTEIN AT 71E, ISOFORM D"/>
    <property type="match status" value="1"/>
</dbReference>
<dbReference type="EMBL" id="HACA01024291">
    <property type="protein sequence ID" value="CDW41652.1"/>
    <property type="molecule type" value="Transcribed_RNA"/>
</dbReference>
<evidence type="ECO:0000259" key="2">
    <source>
        <dbReference type="PROSITE" id="PS50238"/>
    </source>
</evidence>
<reference evidence="3" key="1">
    <citation type="submission" date="2014-05" db="EMBL/GenBank/DDBJ databases">
        <authorList>
            <person name="Chronopoulou M."/>
        </authorList>
    </citation>
    <scope>NUCLEOTIDE SEQUENCE</scope>
    <source>
        <tissue evidence="3">Whole organism</tissue>
    </source>
</reference>
<dbReference type="PANTHER" id="PTHR23179">
    <property type="entry name" value="T-CELL ACTIVATION RHO GTPASE ACTIVATING PROTEIN-RELATED"/>
    <property type="match status" value="1"/>
</dbReference>
<accession>A0A0K2UUQ6</accession>
<evidence type="ECO:0000256" key="1">
    <source>
        <dbReference type="SAM" id="MobiDB-lite"/>
    </source>
</evidence>
<feature type="compositionally biased region" description="Polar residues" evidence="1">
    <location>
        <begin position="561"/>
        <end position="571"/>
    </location>
</feature>
<dbReference type="InterPro" id="IPR000198">
    <property type="entry name" value="RhoGAP_dom"/>
</dbReference>
<dbReference type="Pfam" id="PF00620">
    <property type="entry name" value="RhoGAP"/>
    <property type="match status" value="1"/>
</dbReference>
<dbReference type="CDD" id="cd00159">
    <property type="entry name" value="RhoGAP"/>
    <property type="match status" value="1"/>
</dbReference>
<organism evidence="3">
    <name type="scientific">Lepeophtheirus salmonis</name>
    <name type="common">Salmon louse</name>
    <name type="synonym">Caligus salmonis</name>
    <dbReference type="NCBI Taxonomy" id="72036"/>
    <lineage>
        <taxon>Eukaryota</taxon>
        <taxon>Metazoa</taxon>
        <taxon>Ecdysozoa</taxon>
        <taxon>Arthropoda</taxon>
        <taxon>Crustacea</taxon>
        <taxon>Multicrustacea</taxon>
        <taxon>Hexanauplia</taxon>
        <taxon>Copepoda</taxon>
        <taxon>Siphonostomatoida</taxon>
        <taxon>Caligidae</taxon>
        <taxon>Lepeophtheirus</taxon>
    </lineage>
</organism>
<dbReference type="InterPro" id="IPR008936">
    <property type="entry name" value="Rho_GTPase_activation_prot"/>
</dbReference>
<dbReference type="AlphaFoldDB" id="A0A0K2UUQ6"/>